<accession>A0A1C2J3X5</accession>
<evidence type="ECO:0000313" key="2">
    <source>
        <dbReference type="EMBL" id="OCX75481.1"/>
    </source>
</evidence>
<evidence type="ECO:0000313" key="4">
    <source>
        <dbReference type="Proteomes" id="UP000095008"/>
    </source>
</evidence>
<dbReference type="InterPro" id="IPR036388">
    <property type="entry name" value="WH-like_DNA-bd_sf"/>
</dbReference>
<dbReference type="STRING" id="930.GCA_002079865_01210"/>
<dbReference type="InterPro" id="IPR030489">
    <property type="entry name" value="TR_Rrf2-type_CS"/>
</dbReference>
<dbReference type="PROSITE" id="PS01332">
    <property type="entry name" value="HTH_RRF2_1"/>
    <property type="match status" value="1"/>
</dbReference>
<dbReference type="PANTHER" id="PTHR33221:SF13">
    <property type="entry name" value="TRANSCRIPTIONAL REGULATOR-RELATED"/>
    <property type="match status" value="1"/>
</dbReference>
<dbReference type="InterPro" id="IPR000944">
    <property type="entry name" value="Tscrpt_reg_Rrf2"/>
</dbReference>
<gene>
    <name evidence="1" type="ORF">A6M23_15175</name>
    <name evidence="2" type="ORF">A6P07_04265</name>
</gene>
<keyword evidence="4" id="KW-1185">Reference proteome</keyword>
<dbReference type="GO" id="GO:0003700">
    <property type="term" value="F:DNA-binding transcription factor activity"/>
    <property type="evidence" value="ECO:0007669"/>
    <property type="project" value="TreeGrafter"/>
</dbReference>
<reference evidence="2 3" key="1">
    <citation type="journal article" date="2016" name="Int. J. Mol. Sci.">
        <title>Comparative genomics of the extreme acidophile Acidithiobacillus thiooxidans reveals intraspecific divergence and niche adaptation.</title>
        <authorList>
            <person name="Zhang X."/>
            <person name="Feng X."/>
            <person name="Tao J."/>
            <person name="Ma L."/>
            <person name="Xiao Y."/>
            <person name="Liang Y."/>
            <person name="Liu X."/>
            <person name="Yin H."/>
        </authorList>
    </citation>
    <scope>NUCLEOTIDE SEQUENCE [LARGE SCALE GENOMIC DNA]</scope>
    <source>
        <strain evidence="2 3">A02</strain>
        <strain evidence="1">DXS-W</strain>
    </source>
</reference>
<sequence>MMFSKSSECALRAMIYIAARKPGTPVLSRDVAEYLGMPIQCITKIMRGLAKRGLLESLKGRGGGFVLTRNADSLNILDVVEAVEGRLTPHCLLGLKVCADETACPVHCQWAQLRGQEMEVLRQQSIGAMAQMLFASPGNLA</sequence>
<dbReference type="Proteomes" id="UP000094893">
    <property type="component" value="Unassembled WGS sequence"/>
</dbReference>
<comment type="caution">
    <text evidence="2">The sequence shown here is derived from an EMBL/GenBank/DDBJ whole genome shotgun (WGS) entry which is preliminary data.</text>
</comment>
<dbReference type="OrthoDB" id="5295929at2"/>
<dbReference type="PANTHER" id="PTHR33221">
    <property type="entry name" value="WINGED HELIX-TURN-HELIX TRANSCRIPTIONAL REGULATOR, RRF2 FAMILY"/>
    <property type="match status" value="1"/>
</dbReference>
<dbReference type="EMBL" id="LWSA01000040">
    <property type="protein sequence ID" value="OCX75481.1"/>
    <property type="molecule type" value="Genomic_DNA"/>
</dbReference>
<dbReference type="Proteomes" id="UP000095008">
    <property type="component" value="Unassembled WGS sequence"/>
</dbReference>
<dbReference type="AlphaFoldDB" id="A0A1C2J3X5"/>
<dbReference type="InterPro" id="IPR036390">
    <property type="entry name" value="WH_DNA-bd_sf"/>
</dbReference>
<organism evidence="2 3">
    <name type="scientific">Acidithiobacillus thiooxidans</name>
    <name type="common">Thiobacillus thiooxidans</name>
    <dbReference type="NCBI Taxonomy" id="930"/>
    <lineage>
        <taxon>Bacteria</taxon>
        <taxon>Pseudomonadati</taxon>
        <taxon>Pseudomonadota</taxon>
        <taxon>Acidithiobacillia</taxon>
        <taxon>Acidithiobacillales</taxon>
        <taxon>Acidithiobacillaceae</taxon>
        <taxon>Acidithiobacillus</taxon>
    </lineage>
</organism>
<dbReference type="EMBL" id="LWRY01000205">
    <property type="protein sequence ID" value="OCX69559.1"/>
    <property type="molecule type" value="Genomic_DNA"/>
</dbReference>
<name>A0A1C2J3X5_ACITH</name>
<dbReference type="NCBIfam" id="TIGR00738">
    <property type="entry name" value="rrf2_super"/>
    <property type="match status" value="1"/>
</dbReference>
<proteinExistence type="predicted"/>
<dbReference type="Gene3D" id="1.10.10.10">
    <property type="entry name" value="Winged helix-like DNA-binding domain superfamily/Winged helix DNA-binding domain"/>
    <property type="match status" value="1"/>
</dbReference>
<dbReference type="GO" id="GO:0005829">
    <property type="term" value="C:cytosol"/>
    <property type="evidence" value="ECO:0007669"/>
    <property type="project" value="TreeGrafter"/>
</dbReference>
<dbReference type="eggNOG" id="COG1959">
    <property type="taxonomic scope" value="Bacteria"/>
</dbReference>
<evidence type="ECO:0000313" key="1">
    <source>
        <dbReference type="EMBL" id="OCX69559.1"/>
    </source>
</evidence>
<dbReference type="SUPFAM" id="SSF46785">
    <property type="entry name" value="Winged helix' DNA-binding domain"/>
    <property type="match status" value="1"/>
</dbReference>
<protein>
    <submittedName>
        <fullName evidence="2">Rrf2 family transcriptional regulator</fullName>
    </submittedName>
</protein>
<dbReference type="PROSITE" id="PS51197">
    <property type="entry name" value="HTH_RRF2_2"/>
    <property type="match status" value="1"/>
</dbReference>
<evidence type="ECO:0000313" key="3">
    <source>
        <dbReference type="Proteomes" id="UP000094893"/>
    </source>
</evidence>
<dbReference type="Pfam" id="PF02082">
    <property type="entry name" value="Rrf2"/>
    <property type="match status" value="1"/>
</dbReference>
<dbReference type="GeneID" id="60695291"/>
<dbReference type="RefSeq" id="WP_010636841.1">
    <property type="nucleotide sequence ID" value="NZ_DAIAWO010000074.1"/>
</dbReference>